<dbReference type="InterPro" id="IPR014622">
    <property type="entry name" value="UCP036794_erythomycin"/>
</dbReference>
<dbReference type="InterPro" id="IPR052036">
    <property type="entry name" value="Hydrolase/PRTase-associated"/>
</dbReference>
<name>A0ABS2Z7Y7_9BACL</name>
<dbReference type="EMBL" id="JAFHKS010000040">
    <property type="protein sequence ID" value="MBN3544163.1"/>
    <property type="molecule type" value="Genomic_DNA"/>
</dbReference>
<dbReference type="Gene3D" id="3.30.1870.10">
    <property type="entry name" value="EreA-like, domain 2"/>
    <property type="match status" value="1"/>
</dbReference>
<evidence type="ECO:0000313" key="1">
    <source>
        <dbReference type="EMBL" id="MBN3544163.1"/>
    </source>
</evidence>
<organism evidence="1 2">
    <name type="scientific">Fictibacillus barbaricus</name>
    <dbReference type="NCBI Taxonomy" id="182136"/>
    <lineage>
        <taxon>Bacteria</taxon>
        <taxon>Bacillati</taxon>
        <taxon>Bacillota</taxon>
        <taxon>Bacilli</taxon>
        <taxon>Bacillales</taxon>
        <taxon>Fictibacillaceae</taxon>
        <taxon>Fictibacillus</taxon>
    </lineage>
</organism>
<reference evidence="1 2" key="1">
    <citation type="submission" date="2021-01" db="EMBL/GenBank/DDBJ databases">
        <title>Genome Sequencing of Type Strains.</title>
        <authorList>
            <person name="Lemaire J.F."/>
            <person name="Inderbitzin P."/>
            <person name="Collins S.B."/>
            <person name="Wespe N."/>
            <person name="Knight-Connoni V."/>
        </authorList>
    </citation>
    <scope>NUCLEOTIDE SEQUENCE [LARGE SCALE GENOMIC DNA]</scope>
    <source>
        <strain evidence="1 2">DSM 14730</strain>
    </source>
</reference>
<accession>A0ABS2Z7Y7</accession>
<dbReference type="Proteomes" id="UP001319060">
    <property type="component" value="Unassembled WGS sequence"/>
</dbReference>
<dbReference type="PANTHER" id="PTHR31299">
    <property type="entry name" value="ESTERASE, PUTATIVE (AFU_ORTHOLOGUE AFUA_1G05850)-RELATED"/>
    <property type="match status" value="1"/>
</dbReference>
<evidence type="ECO:0000313" key="2">
    <source>
        <dbReference type="Proteomes" id="UP001319060"/>
    </source>
</evidence>
<comment type="caution">
    <text evidence="1">The sequence shown here is derived from an EMBL/GenBank/DDBJ whole genome shotgun (WGS) entry which is preliminary data.</text>
</comment>
<dbReference type="InterPro" id="IPR007815">
    <property type="entry name" value="Emycin_Estase"/>
</dbReference>
<dbReference type="SUPFAM" id="SSF159501">
    <property type="entry name" value="EreA/ChaN-like"/>
    <property type="match status" value="1"/>
</dbReference>
<dbReference type="Gene3D" id="1.20.1440.30">
    <property type="entry name" value="Biosynthetic Protein domain"/>
    <property type="match status" value="1"/>
</dbReference>
<dbReference type="Gene3D" id="3.40.1660.10">
    <property type="entry name" value="EreA-like (biosynthetic domain)"/>
    <property type="match status" value="1"/>
</dbReference>
<sequence>MQVIMLTNQERPENEVMKMANEITHLIDNDQAYVKWLENHAKSLKTTEPNSSLNDLKPLQDMVGSASIVGLGEAMHGAHEIFTMKHRFVEYLVTEMGFTNLVLEEGWDKALKLDHYVLTGEGNPSEHLSPAFNTKEIVGMLEWIRDYNADHEKKVRVIGMDMITVNEDVYNTITDYVKKYSPELVPSLNEKMKDLIPATKDFNTFINLPQEDQDKFISDAKQISALLEQNKEKLNGESKEFVWIQQNARVIEQFTTMASPLPEKPSDHYLKHDIAMYENAKWTEEKLGKTIVWGHNGHISKTNMIPFVYPKVAGQHLVEHYGDKYVSIGTSVYEGQYNVNNTKGEFGPHGTVNSSDPNSFNYTLGKVSDDQFFVDLRKAKGETKTWLNEQHPIFAGVNTVGPGIPTMVDISLGETFDILVQIQKVSPSQLNR</sequence>
<dbReference type="Pfam" id="PF05139">
    <property type="entry name" value="Erythro_esteras"/>
    <property type="match status" value="1"/>
</dbReference>
<proteinExistence type="predicted"/>
<protein>
    <submittedName>
        <fullName evidence="1">Erythromycin esterase family protein</fullName>
    </submittedName>
</protein>
<gene>
    <name evidence="1" type="ORF">JYA64_02510</name>
</gene>
<dbReference type="PIRSF" id="PIRSF036794">
    <property type="entry name" value="UCP_erythr_ester"/>
    <property type="match status" value="1"/>
</dbReference>
<dbReference type="CDD" id="cd14728">
    <property type="entry name" value="Ere-like"/>
    <property type="match status" value="1"/>
</dbReference>
<keyword evidence="2" id="KW-1185">Reference proteome</keyword>
<dbReference type="PANTHER" id="PTHR31299:SF0">
    <property type="entry name" value="ESTERASE, PUTATIVE (AFU_ORTHOLOGUE AFUA_1G05850)-RELATED"/>
    <property type="match status" value="1"/>
</dbReference>